<protein>
    <submittedName>
        <fullName evidence="1">3-ketoacyl-(Acyl-carrier-protein) reductase</fullName>
        <ecNumber evidence="1">1.1.1.100</ecNumber>
    </submittedName>
</protein>
<evidence type="ECO:0000313" key="2">
    <source>
        <dbReference type="Proteomes" id="UP000003053"/>
    </source>
</evidence>
<gene>
    <name evidence="1" type="primary">fabG</name>
    <name evidence="1" type="ORF">PI23P_08035</name>
</gene>
<dbReference type="GO" id="GO:0004316">
    <property type="term" value="F:3-oxoacyl-[acyl-carrier-protein] reductase (NADPH) activity"/>
    <property type="evidence" value="ECO:0007669"/>
    <property type="project" value="UniProtKB-EC"/>
</dbReference>
<dbReference type="HOGENOM" id="CLU_955630_0_0_10"/>
<comment type="caution">
    <text evidence="1">The sequence shown here is derived from an EMBL/GenBank/DDBJ whole genome shotgun (WGS) entry which is preliminary data.</text>
</comment>
<dbReference type="Proteomes" id="UP000003053">
    <property type="component" value="Unassembled WGS sequence"/>
</dbReference>
<dbReference type="eggNOG" id="COG4206">
    <property type="taxonomic scope" value="Bacteria"/>
</dbReference>
<dbReference type="EC" id="1.1.1.100" evidence="1"/>
<dbReference type="STRING" id="313594.PI23P_08035"/>
<dbReference type="SUPFAM" id="SSF49464">
    <property type="entry name" value="Carboxypeptidase regulatory domain-like"/>
    <property type="match status" value="1"/>
</dbReference>
<dbReference type="EMBL" id="AAOG01000002">
    <property type="protein sequence ID" value="EAR12559.1"/>
    <property type="molecule type" value="Genomic_DNA"/>
</dbReference>
<dbReference type="AlphaFoldDB" id="A4BZG6"/>
<keyword evidence="1" id="KW-0560">Oxidoreductase</keyword>
<accession>A4BZG6</accession>
<name>A4BZG6_9FLAO</name>
<proteinExistence type="predicted"/>
<dbReference type="Pfam" id="PF13715">
    <property type="entry name" value="CarbopepD_reg_2"/>
    <property type="match status" value="1"/>
</dbReference>
<reference evidence="1 2" key="1">
    <citation type="submission" date="2006-02" db="EMBL/GenBank/DDBJ databases">
        <authorList>
            <person name="Murray A."/>
            <person name="Staley J."/>
            <person name="Ferriera S."/>
            <person name="Johnson J."/>
            <person name="Kravitz S."/>
            <person name="Halpern A."/>
            <person name="Remington K."/>
            <person name="Beeson K."/>
            <person name="Tran B."/>
            <person name="Rogers Y.-H."/>
            <person name="Friedman R."/>
            <person name="Venter J.C."/>
        </authorList>
    </citation>
    <scope>NUCLEOTIDE SEQUENCE [LARGE SCALE GENOMIC DNA]</scope>
    <source>
        <strain evidence="1 2">23-P</strain>
    </source>
</reference>
<keyword evidence="2" id="KW-1185">Reference proteome</keyword>
<organism evidence="1 2">
    <name type="scientific">Polaribacter irgensii 23-P</name>
    <dbReference type="NCBI Taxonomy" id="313594"/>
    <lineage>
        <taxon>Bacteria</taxon>
        <taxon>Pseudomonadati</taxon>
        <taxon>Bacteroidota</taxon>
        <taxon>Flavobacteriia</taxon>
        <taxon>Flavobacteriales</taxon>
        <taxon>Flavobacteriaceae</taxon>
    </lineage>
</organism>
<sequence length="310" mass="36014">MQQILYKNVAHNMKKSLAIILILISNLCFSQLKSVIIDSETKEKIPYVNIWVENENIGTTSNEKGEFEIQVDSQKIILFSAIGFQTKKVSSDSIKNILELKPVITELDEIVINSKKLSQELTIGQFKKSKINSYFGCGIYPWISAKFFERKEEYEKAPYLKKFRILTNSDVKNSKFNIRLYGVNEKGEPDNYIYNENIIGIAKKGKKITEIDVSKLNIKFPEKGFFLAIEWLIIEENKYEYKYTMKGSRKKLKSISYEPAIGIVPTETNKNSWRFNKGKWIKASCKNKNESMKRYRNKYSLLAIELTLTN</sequence>
<dbReference type="InterPro" id="IPR008969">
    <property type="entry name" value="CarboxyPept-like_regulatory"/>
</dbReference>
<evidence type="ECO:0000313" key="1">
    <source>
        <dbReference type="EMBL" id="EAR12559.1"/>
    </source>
</evidence>
<dbReference type="OrthoDB" id="1201225at2"/>
<dbReference type="RefSeq" id="WP_004570227.1">
    <property type="nucleotide sequence ID" value="NZ_CH724148.1"/>
</dbReference>